<evidence type="ECO:0000313" key="3">
    <source>
        <dbReference type="Proteomes" id="UP000014568"/>
    </source>
</evidence>
<dbReference type="InterPro" id="IPR004045">
    <property type="entry name" value="Glutathione_S-Trfase_N"/>
</dbReference>
<keyword evidence="2" id="KW-0808">Transferase</keyword>
<dbReference type="HOGENOM" id="CLU_070658_0_0_6"/>
<feature type="domain" description="GST N-terminal" evidence="1">
    <location>
        <begin position="3"/>
        <end position="87"/>
    </location>
</feature>
<dbReference type="InterPro" id="IPR036249">
    <property type="entry name" value="Thioredoxin-like_sf"/>
</dbReference>
<dbReference type="Pfam" id="PF13409">
    <property type="entry name" value="GST_N_2"/>
    <property type="match status" value="1"/>
</dbReference>
<dbReference type="SUPFAM" id="SSF52833">
    <property type="entry name" value="Thioredoxin-like"/>
    <property type="match status" value="1"/>
</dbReference>
<dbReference type="CDD" id="cd03194">
    <property type="entry name" value="GST_C_3"/>
    <property type="match status" value="1"/>
</dbReference>
<keyword evidence="3" id="KW-1185">Reference proteome</keyword>
<dbReference type="SFLD" id="SFLDS00019">
    <property type="entry name" value="Glutathione_Transferase_(cytos"/>
    <property type="match status" value="1"/>
</dbReference>
<dbReference type="AlphaFoldDB" id="S3P5R7"/>
<dbReference type="PANTHER" id="PTHR42673">
    <property type="entry name" value="MALEYLACETOACETATE ISOMERASE"/>
    <property type="match status" value="1"/>
</dbReference>
<dbReference type="InterPro" id="IPR036282">
    <property type="entry name" value="Glutathione-S-Trfase_C_sf"/>
</dbReference>
<dbReference type="PATRIC" id="fig|421052.3.peg.81"/>
<organism evidence="2 3">
    <name type="scientific">Acinetobacter rudis CIP 110305</name>
    <dbReference type="NCBI Taxonomy" id="421052"/>
    <lineage>
        <taxon>Bacteria</taxon>
        <taxon>Pseudomonadati</taxon>
        <taxon>Pseudomonadota</taxon>
        <taxon>Gammaproteobacteria</taxon>
        <taxon>Moraxellales</taxon>
        <taxon>Moraxellaceae</taxon>
        <taxon>Acinetobacter</taxon>
    </lineage>
</organism>
<dbReference type="Gene3D" id="3.40.30.10">
    <property type="entry name" value="Glutaredoxin"/>
    <property type="match status" value="1"/>
</dbReference>
<dbReference type="STRING" id="632955.GCA_000829675_02789"/>
<dbReference type="Pfam" id="PF13410">
    <property type="entry name" value="GST_C_2"/>
    <property type="match status" value="1"/>
</dbReference>
<reference evidence="2 3" key="1">
    <citation type="submission" date="2013-06" db="EMBL/GenBank/DDBJ databases">
        <title>The Genome Sequence of Acinetobacter rudis CIP 110305.</title>
        <authorList>
            <consortium name="The Broad Institute Genome Sequencing Platform"/>
            <consortium name="The Broad Institute Genome Sequencing Center for Infectious Disease"/>
            <person name="Cerqueira G."/>
            <person name="Feldgarden M."/>
            <person name="Courvalin P."/>
            <person name="Perichon B."/>
            <person name="Grillot-Courvalin C."/>
            <person name="Clermont D."/>
            <person name="Rocha E."/>
            <person name="Yoon E.-J."/>
            <person name="Nemec A."/>
            <person name="Young S.K."/>
            <person name="Zeng Q."/>
            <person name="Gargeya S."/>
            <person name="Fitzgerald M."/>
            <person name="Abouelleil A."/>
            <person name="Alvarado L."/>
            <person name="Berlin A.M."/>
            <person name="Chapman S.B."/>
            <person name="Dewar J."/>
            <person name="Goldberg J."/>
            <person name="Griggs A."/>
            <person name="Gujja S."/>
            <person name="Hansen M."/>
            <person name="Howarth C."/>
            <person name="Imamovic A."/>
            <person name="Larimer J."/>
            <person name="McCowan C."/>
            <person name="Murphy C."/>
            <person name="Pearson M."/>
            <person name="Priest M."/>
            <person name="Roberts A."/>
            <person name="Saif S."/>
            <person name="Shea T."/>
            <person name="Sykes S."/>
            <person name="Wortman J."/>
            <person name="Nusbaum C."/>
            <person name="Birren B."/>
        </authorList>
    </citation>
    <scope>NUCLEOTIDE SEQUENCE [LARGE SCALE GENOMIC DNA]</scope>
    <source>
        <strain evidence="2 3">CIP 110305</strain>
    </source>
</reference>
<gene>
    <name evidence="2" type="ORF">F945_00084</name>
</gene>
<comment type="caution">
    <text evidence="2">The sequence shown here is derived from an EMBL/GenBank/DDBJ whole genome shotgun (WGS) entry which is preliminary data.</text>
</comment>
<dbReference type="GO" id="GO:0006749">
    <property type="term" value="P:glutathione metabolic process"/>
    <property type="evidence" value="ECO:0007669"/>
    <property type="project" value="TreeGrafter"/>
</dbReference>
<evidence type="ECO:0000313" key="2">
    <source>
        <dbReference type="EMBL" id="EPF81749.1"/>
    </source>
</evidence>
<dbReference type="Gene3D" id="1.20.1050.10">
    <property type="match status" value="1"/>
</dbReference>
<name>S3P5R7_9GAMM</name>
<dbReference type="eggNOG" id="COG0625">
    <property type="taxonomic scope" value="Bacteria"/>
</dbReference>
<dbReference type="Proteomes" id="UP000014568">
    <property type="component" value="Unassembled WGS sequence"/>
</dbReference>
<sequence length="229" mass="26650">MALDLYIGNKNYSTWSLRPWMVLKVFNIEFNEHWIQFDDFSADGAFKQYARAIHPTATVPILRHHDLVISDSLAICEYLAELFPDLALWPAQRDQRARARSICAEMHSRFTQLRQLCPMNIEADLSHIGQQLWKSHPALREDVKRIQDIWAERPHADGFLCGAAWSIADAFYAPVIMRFLSYDLPISSKNQAYVDRILNLEATQIWMNEARQEHCFVAIDEPYRTQAEP</sequence>
<dbReference type="GO" id="GO:0004364">
    <property type="term" value="F:glutathione transferase activity"/>
    <property type="evidence" value="ECO:0007669"/>
    <property type="project" value="TreeGrafter"/>
</dbReference>
<protein>
    <submittedName>
        <fullName evidence="2">Glutathione S-transferase</fullName>
    </submittedName>
</protein>
<dbReference type="PROSITE" id="PS50404">
    <property type="entry name" value="GST_NTER"/>
    <property type="match status" value="1"/>
</dbReference>
<dbReference type="EMBL" id="ATGI01000001">
    <property type="protein sequence ID" value="EPF81749.1"/>
    <property type="molecule type" value="Genomic_DNA"/>
</dbReference>
<proteinExistence type="predicted"/>
<evidence type="ECO:0000259" key="1">
    <source>
        <dbReference type="PROSITE" id="PS50404"/>
    </source>
</evidence>
<dbReference type="SUPFAM" id="SSF47616">
    <property type="entry name" value="GST C-terminal domain-like"/>
    <property type="match status" value="1"/>
</dbReference>
<dbReference type="RefSeq" id="WP_016654534.1">
    <property type="nucleotide sequence ID" value="NZ_KE340348.1"/>
</dbReference>
<dbReference type="GO" id="GO:0016034">
    <property type="term" value="F:maleylacetoacetate isomerase activity"/>
    <property type="evidence" value="ECO:0007669"/>
    <property type="project" value="TreeGrafter"/>
</dbReference>
<dbReference type="InterPro" id="IPR040079">
    <property type="entry name" value="Glutathione_S-Trfase"/>
</dbReference>
<accession>S3P5R7</accession>
<dbReference type="GO" id="GO:0006559">
    <property type="term" value="P:L-phenylalanine catabolic process"/>
    <property type="evidence" value="ECO:0007669"/>
    <property type="project" value="TreeGrafter"/>
</dbReference>
<dbReference type="PANTHER" id="PTHR42673:SF4">
    <property type="entry name" value="MALEYLACETOACETATE ISOMERASE"/>
    <property type="match status" value="1"/>
</dbReference>
<dbReference type="OrthoDB" id="9799538at2"/>